<protein>
    <recommendedName>
        <fullName evidence="5">Transmembrane protein</fullName>
    </recommendedName>
</protein>
<keyword evidence="2" id="KW-1133">Transmembrane helix</keyword>
<gene>
    <name evidence="3" type="ORF">PPENT_87.1.T0070468</name>
</gene>
<evidence type="ECO:0000256" key="1">
    <source>
        <dbReference type="SAM" id="MobiDB-lite"/>
    </source>
</evidence>
<feature type="transmembrane region" description="Helical" evidence="2">
    <location>
        <begin position="6"/>
        <end position="22"/>
    </location>
</feature>
<evidence type="ECO:0000256" key="2">
    <source>
        <dbReference type="SAM" id="Phobius"/>
    </source>
</evidence>
<keyword evidence="2" id="KW-0812">Transmembrane</keyword>
<dbReference type="AlphaFoldDB" id="A0A8S1SL40"/>
<dbReference type="OrthoDB" id="10340299at2759"/>
<comment type="caution">
    <text evidence="3">The sequence shown here is derived from an EMBL/GenBank/DDBJ whole genome shotgun (WGS) entry which is preliminary data.</text>
</comment>
<proteinExistence type="predicted"/>
<feature type="compositionally biased region" description="Low complexity" evidence="1">
    <location>
        <begin position="69"/>
        <end position="82"/>
    </location>
</feature>
<organism evidence="3 4">
    <name type="scientific">Paramecium pentaurelia</name>
    <dbReference type="NCBI Taxonomy" id="43138"/>
    <lineage>
        <taxon>Eukaryota</taxon>
        <taxon>Sar</taxon>
        <taxon>Alveolata</taxon>
        <taxon>Ciliophora</taxon>
        <taxon>Intramacronucleata</taxon>
        <taxon>Oligohymenophorea</taxon>
        <taxon>Peniculida</taxon>
        <taxon>Parameciidae</taxon>
        <taxon>Paramecium</taxon>
    </lineage>
</organism>
<feature type="region of interest" description="Disordered" evidence="1">
    <location>
        <begin position="64"/>
        <end position="128"/>
    </location>
</feature>
<evidence type="ECO:0000313" key="3">
    <source>
        <dbReference type="EMBL" id="CAD8139094.1"/>
    </source>
</evidence>
<accession>A0A8S1SL40</accession>
<name>A0A8S1SL40_9CILI</name>
<reference evidence="3" key="1">
    <citation type="submission" date="2021-01" db="EMBL/GenBank/DDBJ databases">
        <authorList>
            <consortium name="Genoscope - CEA"/>
            <person name="William W."/>
        </authorList>
    </citation>
    <scope>NUCLEOTIDE SEQUENCE</scope>
</reference>
<evidence type="ECO:0000313" key="4">
    <source>
        <dbReference type="Proteomes" id="UP000689195"/>
    </source>
</evidence>
<keyword evidence="4" id="KW-1185">Reference proteome</keyword>
<sequence>MLQTLFIVILIFLLLTFVGLYLRKFYRNKPLTIQNQGLGQIFSDQPISFCEQVVQHNFQEKTNQKQNIKMKTSKTTVTVSKNTKSKPKKIKQQDQEAAFQFDADSENENENESMKNSTLAEKQQSLNSKDQEGFNFQQTSHNLQELVTPTQGICQEV</sequence>
<feature type="compositionally biased region" description="Polar residues" evidence="1">
    <location>
        <begin position="118"/>
        <end position="128"/>
    </location>
</feature>
<evidence type="ECO:0008006" key="5">
    <source>
        <dbReference type="Google" id="ProtNLM"/>
    </source>
</evidence>
<keyword evidence="2" id="KW-0472">Membrane</keyword>
<dbReference type="EMBL" id="CAJJDO010000007">
    <property type="protein sequence ID" value="CAD8139094.1"/>
    <property type="molecule type" value="Genomic_DNA"/>
</dbReference>
<dbReference type="Proteomes" id="UP000689195">
    <property type="component" value="Unassembled WGS sequence"/>
</dbReference>